<gene>
    <name evidence="4" type="ORF">RG298_002141</name>
</gene>
<dbReference type="PANTHER" id="PTHR47691:SF3">
    <property type="entry name" value="HTH-TYPE TRANSCRIPTIONAL REGULATOR RV0890C-RELATED"/>
    <property type="match status" value="1"/>
</dbReference>
<dbReference type="GO" id="GO:0006355">
    <property type="term" value="P:regulation of DNA-templated transcription"/>
    <property type="evidence" value="ECO:0007669"/>
    <property type="project" value="InterPro"/>
</dbReference>
<sequence>MKSTDEIRFAEWQIWPQLRILLHRGKPVKISARAFDVLVALVSAQGQVVSKDRLLTQVWGNEIVEENNLQAQISAIRRVLGNDRHLLTTEFGAGYRFDLLPSHQVVSSEHSRKSPVVFPFLTSILGRDQAVQEVCALIRQHPLVTITGLGGVGKTRLAWEVVNFVRAKYPDGVCVVELAHISDASSLLSAFSQVLHLPLTVVHNDSDLSHQLAQRQCLLMIDNGEHVIKELKPVIALLLNAAPHITMLLTSQAATGIAGEQQYLLPPLVVPQKEEADFQRLLLFPCVRLFIERAQAQRFDYHPSNAELPVIAELCRHLDGLPLAIELAASRLPIMSVSEIYHGLEDRFQLLSNRQSVRVSRHQKIKTTLEWTYQLLNPREQKLFCSLGIFTDMFAVKVVTDFLQTPEENSWQLVDDLQRLVSLSLIQVITQVPVTRFRLLETLRQFACDKLRQQGVYPRLAAQFADYCHRQAEQSQLDWYRLPTKQWRARYGSILNDLRSVLQHTLTEGANPAKGLDILQAMTPFWIEYSLYHECQRHIYPLLSEARLQGVLTLHQRMDLSAAAGKASTWAKGPTPETRSTWQTALSLAEQLDDNEIRLQAYYGLWLYYLRTGKLDLSLHHAQSMCTLAQAINDTNALATGLRILGVSWHFLGQHALGRDYLQQSLERFAIDGSDHVFRFGLDQETAGEAFLSRVLWVQGEYKTAKQIAWRAVKKAARLQHICSLCCALAEGACMTAALDRNPRWVRKAALWLIELAEKHDLYFWKTYGELFLHWAEQFSQPNIKQTMLFRSLRGMGLDWQYSPLLSEMDSRLSQQTLHENWCTPELMRLSVIHLPICAQRQQLELALNKAYQQQAYGWALRIVCSLATLLIEIGERVVAKQLITEVLSHIDDSQHSTDIRNALELCARLGG</sequence>
<name>A0AAI9DBL9_PROST</name>
<keyword evidence="1 2" id="KW-0238">DNA-binding</keyword>
<dbReference type="GO" id="GO:0003677">
    <property type="term" value="F:DNA binding"/>
    <property type="evidence" value="ECO:0007669"/>
    <property type="project" value="UniProtKB-UniRule"/>
</dbReference>
<evidence type="ECO:0000256" key="2">
    <source>
        <dbReference type="PROSITE-ProRule" id="PRU01091"/>
    </source>
</evidence>
<dbReference type="Gene3D" id="3.40.50.300">
    <property type="entry name" value="P-loop containing nucleotide triphosphate hydrolases"/>
    <property type="match status" value="1"/>
</dbReference>
<dbReference type="InterPro" id="IPR016032">
    <property type="entry name" value="Sig_transdc_resp-reg_C-effctor"/>
</dbReference>
<dbReference type="GO" id="GO:0000160">
    <property type="term" value="P:phosphorelay signal transduction system"/>
    <property type="evidence" value="ECO:0007669"/>
    <property type="project" value="InterPro"/>
</dbReference>
<feature type="DNA-binding region" description="OmpR/PhoB-type" evidence="2">
    <location>
        <begin position="4"/>
        <end position="99"/>
    </location>
</feature>
<dbReference type="Gene3D" id="1.10.10.10">
    <property type="entry name" value="Winged helix-like DNA-binding domain superfamily/Winged helix DNA-binding domain"/>
    <property type="match status" value="1"/>
</dbReference>
<dbReference type="AlphaFoldDB" id="A0AAI9DBL9"/>
<dbReference type="SUPFAM" id="SSF46894">
    <property type="entry name" value="C-terminal effector domain of the bipartite response regulators"/>
    <property type="match status" value="1"/>
</dbReference>
<dbReference type="Gene3D" id="1.25.40.10">
    <property type="entry name" value="Tetratricopeptide repeat domain"/>
    <property type="match status" value="1"/>
</dbReference>
<dbReference type="InterPro" id="IPR027417">
    <property type="entry name" value="P-loop_NTPase"/>
</dbReference>
<dbReference type="CDD" id="cd00383">
    <property type="entry name" value="trans_reg_C"/>
    <property type="match status" value="1"/>
</dbReference>
<comment type="caution">
    <text evidence="4">The sequence shown here is derived from an EMBL/GenBank/DDBJ whole genome shotgun (WGS) entry which is preliminary data.</text>
</comment>
<dbReference type="EMBL" id="ABMABF030000006">
    <property type="protein sequence ID" value="EMJ5134409.1"/>
    <property type="molecule type" value="Genomic_DNA"/>
</dbReference>
<proteinExistence type="predicted"/>
<dbReference type="InterPro" id="IPR036388">
    <property type="entry name" value="WH-like_DNA-bd_sf"/>
</dbReference>
<dbReference type="PANTHER" id="PTHR47691">
    <property type="entry name" value="REGULATOR-RELATED"/>
    <property type="match status" value="1"/>
</dbReference>
<dbReference type="InterPro" id="IPR001867">
    <property type="entry name" value="OmpR/PhoB-type_DNA-bd"/>
</dbReference>
<dbReference type="Pfam" id="PF00486">
    <property type="entry name" value="Trans_reg_C"/>
    <property type="match status" value="1"/>
</dbReference>
<dbReference type="SUPFAM" id="SSF52540">
    <property type="entry name" value="P-loop containing nucleoside triphosphate hydrolases"/>
    <property type="match status" value="1"/>
</dbReference>
<dbReference type="SUPFAM" id="SSF48452">
    <property type="entry name" value="TPR-like"/>
    <property type="match status" value="1"/>
</dbReference>
<organism evidence="4">
    <name type="scientific">Providencia stuartii</name>
    <dbReference type="NCBI Taxonomy" id="588"/>
    <lineage>
        <taxon>Bacteria</taxon>
        <taxon>Pseudomonadati</taxon>
        <taxon>Pseudomonadota</taxon>
        <taxon>Gammaproteobacteria</taxon>
        <taxon>Enterobacterales</taxon>
        <taxon>Morganellaceae</taxon>
        <taxon>Providencia</taxon>
    </lineage>
</organism>
<protein>
    <submittedName>
        <fullName evidence="4">Winged helix-turn-helix domain-containing protein</fullName>
    </submittedName>
</protein>
<accession>A0AAI9DBL9</accession>
<evidence type="ECO:0000256" key="1">
    <source>
        <dbReference type="ARBA" id="ARBA00023125"/>
    </source>
</evidence>
<reference evidence="4" key="1">
    <citation type="submission" date="2024-02" db="EMBL/GenBank/DDBJ databases">
        <authorList>
            <consortium name="Clinical and Environmental Microbiology Branch: Whole genome sequencing antimicrobial resistance pathogens in the healthcare setting"/>
        </authorList>
    </citation>
    <scope>NUCLEOTIDE SEQUENCE</scope>
    <source>
        <strain evidence="4">2021GO-0154</strain>
    </source>
</reference>
<evidence type="ECO:0000259" key="3">
    <source>
        <dbReference type="PROSITE" id="PS51755"/>
    </source>
</evidence>
<evidence type="ECO:0000313" key="4">
    <source>
        <dbReference type="EMBL" id="EMJ5134409.1"/>
    </source>
</evidence>
<dbReference type="PRINTS" id="PR00364">
    <property type="entry name" value="DISEASERSIST"/>
</dbReference>
<dbReference type="SMART" id="SM00862">
    <property type="entry name" value="Trans_reg_C"/>
    <property type="match status" value="1"/>
</dbReference>
<dbReference type="InterPro" id="IPR011990">
    <property type="entry name" value="TPR-like_helical_dom_sf"/>
</dbReference>
<feature type="domain" description="OmpR/PhoB-type" evidence="3">
    <location>
        <begin position="4"/>
        <end position="99"/>
    </location>
</feature>
<dbReference type="PROSITE" id="PS51755">
    <property type="entry name" value="OMPR_PHOB"/>
    <property type="match status" value="1"/>
</dbReference>